<evidence type="ECO:0000259" key="1">
    <source>
        <dbReference type="PROSITE" id="PS50848"/>
    </source>
</evidence>
<dbReference type="STRING" id="5722.A2FCY2"/>
<organism evidence="2 3">
    <name type="scientific">Trichomonas vaginalis (strain ATCC PRA-98 / G3)</name>
    <dbReference type="NCBI Taxonomy" id="412133"/>
    <lineage>
        <taxon>Eukaryota</taxon>
        <taxon>Metamonada</taxon>
        <taxon>Parabasalia</taxon>
        <taxon>Trichomonadida</taxon>
        <taxon>Trichomonadidae</taxon>
        <taxon>Trichomonas</taxon>
    </lineage>
</organism>
<feature type="domain" description="START" evidence="1">
    <location>
        <begin position="1"/>
        <end position="195"/>
    </location>
</feature>
<dbReference type="AlphaFoldDB" id="A2FCY2"/>
<keyword evidence="3" id="KW-1185">Reference proteome</keyword>
<evidence type="ECO:0000313" key="3">
    <source>
        <dbReference type="Proteomes" id="UP000001542"/>
    </source>
</evidence>
<dbReference type="EMBL" id="DS113724">
    <property type="protein sequence ID" value="EAX97220.1"/>
    <property type="molecule type" value="Genomic_DNA"/>
</dbReference>
<dbReference type="GO" id="GO:0008289">
    <property type="term" value="F:lipid binding"/>
    <property type="evidence" value="ECO:0007669"/>
    <property type="project" value="InterPro"/>
</dbReference>
<dbReference type="PANTHER" id="PTHR19308:SF56">
    <property type="entry name" value="START DOMAIN-CONTAINING PROTEIN"/>
    <property type="match status" value="1"/>
</dbReference>
<dbReference type="OMA" id="ANTSWQP"/>
<dbReference type="PROSITE" id="PS50848">
    <property type="entry name" value="START"/>
    <property type="match status" value="1"/>
</dbReference>
<dbReference type="VEuPathDB" id="TrichDB:TVAG_196620"/>
<reference evidence="2" key="1">
    <citation type="submission" date="2006-10" db="EMBL/GenBank/DDBJ databases">
        <authorList>
            <person name="Amadeo P."/>
            <person name="Zhao Q."/>
            <person name="Wortman J."/>
            <person name="Fraser-Liggett C."/>
            <person name="Carlton J."/>
        </authorList>
    </citation>
    <scope>NUCLEOTIDE SEQUENCE</scope>
    <source>
        <strain evidence="2">G3</strain>
    </source>
</reference>
<dbReference type="Pfam" id="PF01852">
    <property type="entry name" value="START"/>
    <property type="match status" value="1"/>
</dbReference>
<gene>
    <name evidence="2" type="ORF">TVAG_196620</name>
</gene>
<protein>
    <recommendedName>
        <fullName evidence="1">START domain-containing protein</fullName>
    </recommendedName>
</protein>
<dbReference type="InParanoid" id="A2FCY2"/>
<name>A2FCY2_TRIV3</name>
<accession>A2FCY2</accession>
<dbReference type="PANTHER" id="PTHR19308">
    <property type="entry name" value="PHOSPHATIDYLCHOLINE TRANSFER PROTEIN"/>
    <property type="match status" value="1"/>
</dbReference>
<dbReference type="SMR" id="A2FCY2"/>
<reference evidence="2" key="2">
    <citation type="journal article" date="2007" name="Science">
        <title>Draft genome sequence of the sexually transmitted pathogen Trichomonas vaginalis.</title>
        <authorList>
            <person name="Carlton J.M."/>
            <person name="Hirt R.P."/>
            <person name="Silva J.C."/>
            <person name="Delcher A.L."/>
            <person name="Schatz M."/>
            <person name="Zhao Q."/>
            <person name="Wortman J.R."/>
            <person name="Bidwell S.L."/>
            <person name="Alsmark U.C.M."/>
            <person name="Besteiro S."/>
            <person name="Sicheritz-Ponten T."/>
            <person name="Noel C.J."/>
            <person name="Dacks J.B."/>
            <person name="Foster P.G."/>
            <person name="Simillion C."/>
            <person name="Van de Peer Y."/>
            <person name="Miranda-Saavedra D."/>
            <person name="Barton G.J."/>
            <person name="Westrop G.D."/>
            <person name="Mueller S."/>
            <person name="Dessi D."/>
            <person name="Fiori P.L."/>
            <person name="Ren Q."/>
            <person name="Paulsen I."/>
            <person name="Zhang H."/>
            <person name="Bastida-Corcuera F.D."/>
            <person name="Simoes-Barbosa A."/>
            <person name="Brown M.T."/>
            <person name="Hayes R.D."/>
            <person name="Mukherjee M."/>
            <person name="Okumura C.Y."/>
            <person name="Schneider R."/>
            <person name="Smith A.J."/>
            <person name="Vanacova S."/>
            <person name="Villalvazo M."/>
            <person name="Haas B.J."/>
            <person name="Pertea M."/>
            <person name="Feldblyum T.V."/>
            <person name="Utterback T.R."/>
            <person name="Shu C.L."/>
            <person name="Osoegawa K."/>
            <person name="de Jong P.J."/>
            <person name="Hrdy I."/>
            <person name="Horvathova L."/>
            <person name="Zubacova Z."/>
            <person name="Dolezal P."/>
            <person name="Malik S.B."/>
            <person name="Logsdon J.M. Jr."/>
            <person name="Henze K."/>
            <person name="Gupta A."/>
            <person name="Wang C.C."/>
            <person name="Dunne R.L."/>
            <person name="Upcroft J.A."/>
            <person name="Upcroft P."/>
            <person name="White O."/>
            <person name="Salzberg S.L."/>
            <person name="Tang P."/>
            <person name="Chiu C.-H."/>
            <person name="Lee Y.-S."/>
            <person name="Embley T.M."/>
            <person name="Coombs G.H."/>
            <person name="Mottram J.C."/>
            <person name="Tachezy J."/>
            <person name="Fraser-Liggett C.M."/>
            <person name="Johnson P.J."/>
        </authorList>
    </citation>
    <scope>NUCLEOTIDE SEQUENCE [LARGE SCALE GENOMIC DNA]</scope>
    <source>
        <strain evidence="2">G3</strain>
    </source>
</reference>
<proteinExistence type="predicted"/>
<dbReference type="InterPro" id="IPR002913">
    <property type="entry name" value="START_lipid-bd_dom"/>
</dbReference>
<dbReference type="CDD" id="cd00177">
    <property type="entry name" value="START"/>
    <property type="match status" value="1"/>
</dbReference>
<dbReference type="RefSeq" id="XP_001310150.1">
    <property type="nucleotide sequence ID" value="XM_001310149.1"/>
</dbReference>
<dbReference type="Proteomes" id="UP000001542">
    <property type="component" value="Unassembled WGS sequence"/>
</dbReference>
<dbReference type="InterPro" id="IPR051213">
    <property type="entry name" value="START_lipid_transfer"/>
</dbReference>
<evidence type="ECO:0000313" key="2">
    <source>
        <dbReference type="EMBL" id="EAX97220.1"/>
    </source>
</evidence>
<sequence>MSTPDVSKFFEANEKKLHEVLEVEKSADWKLSKEDGDLKIFTRYVPDSSYSQLMSYISIPATIEAVVKNLQTIPKIEEGHPADGFAEKYAFAETHDDHDSKFYYYAVESGSRLVSNRDFINIRRMYKDGERYVFVTNAVDDDVKPASKKYVRGKIIFQAHIAEQDKEKPGNVKLTFLVHTDPAGSIPAAIYNMAIQKQGYSIKKIADACKNA</sequence>
<dbReference type="OrthoDB" id="10252528at2759"/>
<dbReference type="GO" id="GO:0005737">
    <property type="term" value="C:cytoplasm"/>
    <property type="evidence" value="ECO:0007669"/>
    <property type="project" value="UniProtKB-ARBA"/>
</dbReference>
<dbReference type="VEuPathDB" id="TrichDB:TVAGG3_0705250"/>
<dbReference type="KEGG" id="tva:4754998"/>
<dbReference type="InterPro" id="IPR023393">
    <property type="entry name" value="START-like_dom_sf"/>
</dbReference>
<dbReference type="Gene3D" id="3.30.530.20">
    <property type="match status" value="1"/>
</dbReference>
<dbReference type="SUPFAM" id="SSF55961">
    <property type="entry name" value="Bet v1-like"/>
    <property type="match status" value="1"/>
</dbReference>